<dbReference type="STRING" id="155417.A0A4Q4TSX9"/>
<dbReference type="GO" id="GO:0016787">
    <property type="term" value="F:hydrolase activity"/>
    <property type="evidence" value="ECO:0007669"/>
    <property type="project" value="InterPro"/>
</dbReference>
<proteinExistence type="inferred from homology"/>
<organism evidence="4 5">
    <name type="scientific">Monosporascus ibericus</name>
    <dbReference type="NCBI Taxonomy" id="155417"/>
    <lineage>
        <taxon>Eukaryota</taxon>
        <taxon>Fungi</taxon>
        <taxon>Dikarya</taxon>
        <taxon>Ascomycota</taxon>
        <taxon>Pezizomycotina</taxon>
        <taxon>Sordariomycetes</taxon>
        <taxon>Xylariomycetidae</taxon>
        <taxon>Xylariales</taxon>
        <taxon>Xylariales incertae sedis</taxon>
        <taxon>Monosporascus</taxon>
    </lineage>
</organism>
<reference evidence="4 5" key="1">
    <citation type="submission" date="2018-06" db="EMBL/GenBank/DDBJ databases">
        <title>Complete Genomes of Monosporascus.</title>
        <authorList>
            <person name="Robinson A.J."/>
            <person name="Natvig D.O."/>
        </authorList>
    </citation>
    <scope>NUCLEOTIDE SEQUENCE [LARGE SCALE GENOMIC DNA]</scope>
    <source>
        <strain evidence="4 5">CBS 110550</strain>
    </source>
</reference>
<dbReference type="Gene3D" id="3.30.590.10">
    <property type="entry name" value="Glutamine synthetase/guanido kinase, catalytic domain"/>
    <property type="match status" value="1"/>
</dbReference>
<comment type="caution">
    <text evidence="4">The sequence shown here is derived from an EMBL/GenBank/DDBJ whole genome shotgun (WGS) entry which is preliminary data.</text>
</comment>
<accession>A0A4Q4TSX9</accession>
<name>A0A4Q4TSX9_9PEZI</name>
<dbReference type="InterPro" id="IPR006680">
    <property type="entry name" value="Amidohydro-rel"/>
</dbReference>
<dbReference type="PROSITE" id="PS51987">
    <property type="entry name" value="GS_CATALYTIC"/>
    <property type="match status" value="1"/>
</dbReference>
<dbReference type="SUPFAM" id="SSF51556">
    <property type="entry name" value="Metallo-dependent hydrolases"/>
    <property type="match status" value="1"/>
</dbReference>
<dbReference type="Pfam" id="PF00120">
    <property type="entry name" value="Gln-synt_C"/>
    <property type="match status" value="1"/>
</dbReference>
<evidence type="ECO:0000256" key="1">
    <source>
        <dbReference type="PROSITE-ProRule" id="PRU01331"/>
    </source>
</evidence>
<dbReference type="AlphaFoldDB" id="A0A4Q4TSX9"/>
<evidence type="ECO:0000313" key="5">
    <source>
        <dbReference type="Proteomes" id="UP000293360"/>
    </source>
</evidence>
<dbReference type="PANTHER" id="PTHR43383:SF2">
    <property type="entry name" value="AMIDOHYDROLASE 2 FAMILY PROTEIN"/>
    <property type="match status" value="1"/>
</dbReference>
<evidence type="ECO:0000313" key="4">
    <source>
        <dbReference type="EMBL" id="RYP09882.1"/>
    </source>
</evidence>
<dbReference type="Pfam" id="PF04909">
    <property type="entry name" value="Amidohydro_2"/>
    <property type="match status" value="1"/>
</dbReference>
<dbReference type="OrthoDB" id="3364440at2759"/>
<dbReference type="InterPro" id="IPR032466">
    <property type="entry name" value="Metal_Hydrolase"/>
</dbReference>
<sequence length="883" mass="98334">MASIHNLKPLDAAIETTPIIDNHAHPLLKPAYLSKFPLLSIATEAHGDAIEDSRRSLAHIRATKQLAQILGCEETWEAVVSSIERKRIETPDAWTKRCLDGIETILIDDGLDGAEKVESYFWHDAFTNSNCKRIVRIEALAEDIIRRHCALSEFGGLLLKHILHDFESEIQGSIASPDVAGFKSIICYRGGLDFSQVEDVEMPELAKDINEIANLHRSGERRFERLQHPRLNGFFVCVAAKLIRDKSKFYKKPIQFHTGLGDNDITLTKSSPSHLQKFINKYPTVPIVILHAGYPWTREAAYLAMAYPNVYVDTGEVFPCLSRQGQEGVVKQILELCPWSKVLWSTDGHWFPEMYAIATIQVRSVLKTVLGELVETGQLNEKQAVQLVQDILFNNSKKLYNLEVESSLPSFTELAQMRPQAVAASSNTYSPDSVLEKLRCLDAKWLRIYWHDYTSSARCRLIPMKEVYKTLESRKPVALSITKASLGLLQTDAMIPEVTSTGGYVLHPVWDTLKAGPASGHVSCYGEFRELDGAEEILCPRTLLRKTLEKAMSHGLDFVLGFEIEFLVLERNPDSAAGAADKYRALRSSDGHAWSAARAMADWGAAGPGVFGTAVDEILGGLDAAGIKVEQFHPESAPGQFELVLGALPALEACDALLHARQILEAAAARHGFCVTMHPKPFAAACGSASHVHMSLSSADGGYDTNKPELYEAFYAGILRHFRAILAFTYASPASYERMMDGLWAGGRWVTWGTQNKETPLRKCEGAHWELKVLDGLANPYFAMAAILAAGADGVVTRAPLTWGDCTTDPAKLTEEQRRELGVSEMFPMNLTEALEALWADKELCQLLYPRFVERYIDVKKAELALLQPMKADQRRRWIMDRY</sequence>
<feature type="domain" description="GS catalytic" evidence="3">
    <location>
        <begin position="540"/>
        <end position="883"/>
    </location>
</feature>
<dbReference type="PANTHER" id="PTHR43383">
    <property type="entry name" value="NODULIN 6"/>
    <property type="match status" value="1"/>
</dbReference>
<dbReference type="SMART" id="SM01230">
    <property type="entry name" value="Gln-synt_C"/>
    <property type="match status" value="1"/>
</dbReference>
<dbReference type="Proteomes" id="UP000293360">
    <property type="component" value="Unassembled WGS sequence"/>
</dbReference>
<dbReference type="InterPro" id="IPR014746">
    <property type="entry name" value="Gln_synth/guanido_kin_cat_dom"/>
</dbReference>
<protein>
    <recommendedName>
        <fullName evidence="3">GS catalytic domain-containing protein</fullName>
    </recommendedName>
</protein>
<evidence type="ECO:0000259" key="3">
    <source>
        <dbReference type="PROSITE" id="PS51987"/>
    </source>
</evidence>
<keyword evidence="5" id="KW-1185">Reference proteome</keyword>
<dbReference type="Gene3D" id="3.20.20.140">
    <property type="entry name" value="Metal-dependent hydrolases"/>
    <property type="match status" value="1"/>
</dbReference>
<gene>
    <name evidence="4" type="ORF">DL764_001016</name>
</gene>
<dbReference type="GO" id="GO:0004356">
    <property type="term" value="F:glutamine synthetase activity"/>
    <property type="evidence" value="ECO:0007669"/>
    <property type="project" value="InterPro"/>
</dbReference>
<dbReference type="SUPFAM" id="SSF55931">
    <property type="entry name" value="Glutamine synthetase/guanido kinase"/>
    <property type="match status" value="1"/>
</dbReference>
<evidence type="ECO:0000256" key="2">
    <source>
        <dbReference type="RuleBase" id="RU000384"/>
    </source>
</evidence>
<dbReference type="EMBL" id="QJNU01000028">
    <property type="protein sequence ID" value="RYP09882.1"/>
    <property type="molecule type" value="Genomic_DNA"/>
</dbReference>
<dbReference type="InterPro" id="IPR008146">
    <property type="entry name" value="Gln_synth_cat_dom"/>
</dbReference>
<comment type="similarity">
    <text evidence="1 2">Belongs to the glutamine synthetase family.</text>
</comment>